<protein>
    <submittedName>
        <fullName evidence="2">Uncharacterized protein</fullName>
    </submittedName>
</protein>
<evidence type="ECO:0000313" key="3">
    <source>
        <dbReference type="Proteomes" id="UP000008021"/>
    </source>
</evidence>
<organism evidence="2">
    <name type="scientific">Oryza meridionalis</name>
    <dbReference type="NCBI Taxonomy" id="40149"/>
    <lineage>
        <taxon>Eukaryota</taxon>
        <taxon>Viridiplantae</taxon>
        <taxon>Streptophyta</taxon>
        <taxon>Embryophyta</taxon>
        <taxon>Tracheophyta</taxon>
        <taxon>Spermatophyta</taxon>
        <taxon>Magnoliopsida</taxon>
        <taxon>Liliopsida</taxon>
        <taxon>Poales</taxon>
        <taxon>Poaceae</taxon>
        <taxon>BOP clade</taxon>
        <taxon>Oryzoideae</taxon>
        <taxon>Oryzeae</taxon>
        <taxon>Oryzinae</taxon>
        <taxon>Oryza</taxon>
    </lineage>
</organism>
<dbReference type="EnsemblPlants" id="OMERI02G09980.1">
    <property type="protein sequence ID" value="OMERI02G09980.1"/>
    <property type="gene ID" value="OMERI02G09980"/>
</dbReference>
<dbReference type="PANTHER" id="PTHR46610">
    <property type="entry name" value="OS05G0181300 PROTEIN"/>
    <property type="match status" value="1"/>
</dbReference>
<proteinExistence type="predicted"/>
<sequence length="219" mass="23876">MPRTLPSDTQAGSFAPLKAQEAFALAKLWYKYSARSMSSDKHRTRAEDGLSSHLLLQHHPVAAGKSPRPPAEDGDADVVHLLTVEKDAARPNAAACGEEGNYSGIPWLTVLGFVFLSFNSGMALYRSRGDVAAVSFVVFSYVDLVLLFYCLRRYERAAAGSAQREWLKAAVWILTAALTVVFSYKVAAIMPLAVAVLVWVMAFVTVAGGFYALFLHSEK</sequence>
<reference evidence="2" key="1">
    <citation type="submission" date="2015-04" db="UniProtKB">
        <authorList>
            <consortium name="EnsemblPlants"/>
        </authorList>
    </citation>
    <scope>IDENTIFICATION</scope>
</reference>
<accession>A0A0E0CHY3</accession>
<feature type="transmembrane region" description="Helical" evidence="1">
    <location>
        <begin position="131"/>
        <end position="151"/>
    </location>
</feature>
<feature type="transmembrane region" description="Helical" evidence="1">
    <location>
        <begin position="196"/>
        <end position="215"/>
    </location>
</feature>
<keyword evidence="1" id="KW-0812">Transmembrane</keyword>
<keyword evidence="3" id="KW-1185">Reference proteome</keyword>
<dbReference type="AlphaFoldDB" id="A0A0E0CHY3"/>
<evidence type="ECO:0000256" key="1">
    <source>
        <dbReference type="SAM" id="Phobius"/>
    </source>
</evidence>
<keyword evidence="1" id="KW-1133">Transmembrane helix</keyword>
<reference evidence="2" key="2">
    <citation type="submission" date="2018-05" db="EMBL/GenBank/DDBJ databases">
        <title>OmerRS3 (Oryza meridionalis Reference Sequence Version 3).</title>
        <authorList>
            <person name="Zhang J."/>
            <person name="Kudrna D."/>
            <person name="Lee S."/>
            <person name="Talag J."/>
            <person name="Welchert J."/>
            <person name="Wing R.A."/>
        </authorList>
    </citation>
    <scope>NUCLEOTIDE SEQUENCE [LARGE SCALE GENOMIC DNA]</scope>
    <source>
        <strain evidence="2">cv. OR44</strain>
    </source>
</reference>
<evidence type="ECO:0000313" key="2">
    <source>
        <dbReference type="EnsemblPlants" id="OMERI02G09980.1"/>
    </source>
</evidence>
<dbReference type="Pfam" id="PF20100">
    <property type="entry name" value="DUF6490"/>
    <property type="match status" value="1"/>
</dbReference>
<dbReference type="PANTHER" id="PTHR46610:SF27">
    <property type="entry name" value="PGG DOMAIN-CONTAINING PROTEIN"/>
    <property type="match status" value="1"/>
</dbReference>
<dbReference type="Gramene" id="OMERI02G09980.1">
    <property type="protein sequence ID" value="OMERI02G09980.1"/>
    <property type="gene ID" value="OMERI02G09980"/>
</dbReference>
<feature type="transmembrane region" description="Helical" evidence="1">
    <location>
        <begin position="107"/>
        <end position="125"/>
    </location>
</feature>
<name>A0A0E0CHY3_9ORYZ</name>
<dbReference type="Proteomes" id="UP000008021">
    <property type="component" value="Chromosome 2"/>
</dbReference>
<feature type="transmembrane region" description="Helical" evidence="1">
    <location>
        <begin position="171"/>
        <end position="190"/>
    </location>
</feature>
<dbReference type="HOGENOM" id="CLU_1477424_0_0_1"/>
<dbReference type="STRING" id="40149.A0A0E0CHY3"/>
<dbReference type="InterPro" id="IPR045501">
    <property type="entry name" value="DUF6490"/>
</dbReference>
<keyword evidence="1" id="KW-0472">Membrane</keyword>